<dbReference type="InterPro" id="IPR022037">
    <property type="entry name" value="DUF3606"/>
</dbReference>
<evidence type="ECO:0000313" key="1">
    <source>
        <dbReference type="EMBL" id="WOB07939.1"/>
    </source>
</evidence>
<gene>
    <name evidence="1" type="ORF">RXV79_23930</name>
</gene>
<keyword evidence="2" id="KW-1185">Reference proteome</keyword>
<protein>
    <submittedName>
        <fullName evidence="1">DUF3606 domain-containing protein</fullName>
    </submittedName>
</protein>
<name>A0ABZ0CSH8_9BURK</name>
<reference evidence="1 2" key="1">
    <citation type="submission" date="2023-10" db="EMBL/GenBank/DDBJ databases">
        <title>Bacteria for the degradation of biodegradable plastic PBAT(Polybutylene adipate terephthalate).</title>
        <authorList>
            <person name="Weon H.-Y."/>
            <person name="Yeon J."/>
        </authorList>
    </citation>
    <scope>NUCLEOTIDE SEQUENCE [LARGE SCALE GENOMIC DNA]</scope>
    <source>
        <strain evidence="1 2">SBD 7-3</strain>
    </source>
</reference>
<dbReference type="Pfam" id="PF12244">
    <property type="entry name" value="DUF3606"/>
    <property type="match status" value="1"/>
</dbReference>
<organism evidence="1 2">
    <name type="scientific">Piscinibacter gummiphilus</name>
    <dbReference type="NCBI Taxonomy" id="946333"/>
    <lineage>
        <taxon>Bacteria</taxon>
        <taxon>Pseudomonadati</taxon>
        <taxon>Pseudomonadota</taxon>
        <taxon>Betaproteobacteria</taxon>
        <taxon>Burkholderiales</taxon>
        <taxon>Sphaerotilaceae</taxon>
        <taxon>Piscinibacter</taxon>
    </lineage>
</organism>
<dbReference type="EMBL" id="CP136336">
    <property type="protein sequence ID" value="WOB07939.1"/>
    <property type="molecule type" value="Genomic_DNA"/>
</dbReference>
<dbReference type="RefSeq" id="WP_316700587.1">
    <property type="nucleotide sequence ID" value="NZ_CP136336.1"/>
</dbReference>
<dbReference type="Proteomes" id="UP001303946">
    <property type="component" value="Chromosome"/>
</dbReference>
<sequence length="69" mass="7748">MQPDHSPSLEGPTQPHVDLTDPLEVARWSWLLDVPDHQIHHAVRLVGNNGDAVAHYIELYGRPAGRARH</sequence>
<evidence type="ECO:0000313" key="2">
    <source>
        <dbReference type="Proteomes" id="UP001303946"/>
    </source>
</evidence>
<accession>A0ABZ0CSH8</accession>
<proteinExistence type="predicted"/>